<dbReference type="GO" id="GO:0003723">
    <property type="term" value="F:RNA binding"/>
    <property type="evidence" value="ECO:0007669"/>
    <property type="project" value="InterPro"/>
</dbReference>
<evidence type="ECO:0000259" key="2">
    <source>
        <dbReference type="Pfam" id="PF00849"/>
    </source>
</evidence>
<feature type="domain" description="Pseudouridine synthase RsuA/RluA-like" evidence="2">
    <location>
        <begin position="595"/>
        <end position="647"/>
    </location>
</feature>
<evidence type="ECO:0000256" key="1">
    <source>
        <dbReference type="SAM" id="MobiDB-lite"/>
    </source>
</evidence>
<dbReference type="VEuPathDB" id="TriTrypDB:BSAL_46150"/>
<dbReference type="OrthoDB" id="424794at2759"/>
<evidence type="ECO:0000313" key="4">
    <source>
        <dbReference type="Proteomes" id="UP000051952"/>
    </source>
</evidence>
<organism evidence="3 4">
    <name type="scientific">Bodo saltans</name>
    <name type="common">Flagellated protozoan</name>
    <dbReference type="NCBI Taxonomy" id="75058"/>
    <lineage>
        <taxon>Eukaryota</taxon>
        <taxon>Discoba</taxon>
        <taxon>Euglenozoa</taxon>
        <taxon>Kinetoplastea</taxon>
        <taxon>Metakinetoplastina</taxon>
        <taxon>Eubodonida</taxon>
        <taxon>Bodonidae</taxon>
        <taxon>Bodo</taxon>
    </lineage>
</organism>
<dbReference type="InterPro" id="IPR020103">
    <property type="entry name" value="PsdUridine_synth_cat_dom_sf"/>
</dbReference>
<accession>A0A0S4JUE5</accession>
<dbReference type="PANTHER" id="PTHR21600">
    <property type="entry name" value="MITOCHONDRIAL RNA PSEUDOURIDINE SYNTHASE"/>
    <property type="match status" value="1"/>
</dbReference>
<sequence>MSHSVDDVVEPGDRFVTLDGNSLAVAPYKHVFQAPCKGRWIGLPLLTAFTCEFATVHAEDAAADEQSHECGVKRPREEAPSSEKLVSVSLNKAENMLTYVEKLSSGMLWVKNREAECLAAGRQYTAVIDAWRATPSPRSEAQQQRVDQSVATTPAIEDLSMWDELQRRVETADIHVLLSALPALLVLRQIDVIHHATIRHEGSLPVDRPIKVLYVDFKAPPTTFTSASTEGDSASDAKKKAHKPKAAKGSTVFHDVPRLLFVEKPFGVPVHPSGRYCKNSITRILEDVFGGDDAHRYEAVLRNGVPVTIKDTQCGCTSSSTTEECMDGTSKGEEERCKSCTMIGQVVIIRHRLRKFSLVELSDTLTHCQVLHFLKMLLNQSSSVGATSHRKLSVFVTHRLDVVTSGILMFGLDSASARRATQLLAEKSRAGSEIGNRSTSAVLPEEDSDDVLGLSQMLSGGAEKRYIARVGGDMRTTNTLIKGYWKQGEWQFVSRPIYCASFFHSFYGCPNDAETPQVVNYLRDLQSRFNEHGGGMLLQAEIQLNQGTDDTTVDVAKSREAKREAMRKCAQSRRPIERQLTSARPRDVNDNVVEGSTSVAAMEAKFCQVKSAISAFRAISYFEQSNETLVECIPITGRTHQLRVHLALLGFPIVHDDKYSRHSVVDPDISALLEVAQQERIGVETEKICLHALSYKLQFLDVVRGPTAVEVVSALPAWAK</sequence>
<dbReference type="SUPFAM" id="SSF55120">
    <property type="entry name" value="Pseudouridine synthase"/>
    <property type="match status" value="1"/>
</dbReference>
<dbReference type="InterPro" id="IPR050188">
    <property type="entry name" value="RluA_PseudoU_synthase"/>
</dbReference>
<name>A0A0S4JUE5_BODSA</name>
<dbReference type="PANTHER" id="PTHR21600:SF40">
    <property type="entry name" value="PSEUDOURIDYLATE SYNTHASE RPUSD2"/>
    <property type="match status" value="1"/>
</dbReference>
<keyword evidence="4" id="KW-1185">Reference proteome</keyword>
<feature type="region of interest" description="Disordered" evidence="1">
    <location>
        <begin position="224"/>
        <end position="246"/>
    </location>
</feature>
<reference evidence="4" key="1">
    <citation type="submission" date="2015-09" db="EMBL/GenBank/DDBJ databases">
        <authorList>
            <consortium name="Pathogen Informatics"/>
        </authorList>
    </citation>
    <scope>NUCLEOTIDE SEQUENCE [LARGE SCALE GENOMIC DNA]</scope>
    <source>
        <strain evidence="4">Lake Konstanz</strain>
    </source>
</reference>
<dbReference type="Proteomes" id="UP000051952">
    <property type="component" value="Unassembled WGS sequence"/>
</dbReference>
<dbReference type="EMBL" id="CYKH01002219">
    <property type="protein sequence ID" value="CUG94031.1"/>
    <property type="molecule type" value="Genomic_DNA"/>
</dbReference>
<dbReference type="Pfam" id="PF00849">
    <property type="entry name" value="PseudoU_synth_2"/>
    <property type="match status" value="1"/>
</dbReference>
<gene>
    <name evidence="3" type="ORF">BSAL_46150</name>
</gene>
<dbReference type="GO" id="GO:0009982">
    <property type="term" value="F:pseudouridine synthase activity"/>
    <property type="evidence" value="ECO:0007669"/>
    <property type="project" value="InterPro"/>
</dbReference>
<dbReference type="Gene3D" id="3.30.2350.10">
    <property type="entry name" value="Pseudouridine synthase"/>
    <property type="match status" value="2"/>
</dbReference>
<dbReference type="GO" id="GO:0000455">
    <property type="term" value="P:enzyme-directed rRNA pseudouridine synthesis"/>
    <property type="evidence" value="ECO:0007669"/>
    <property type="project" value="TreeGrafter"/>
</dbReference>
<dbReference type="InterPro" id="IPR006145">
    <property type="entry name" value="PsdUridine_synth_RsuA/RluA"/>
</dbReference>
<evidence type="ECO:0000313" key="3">
    <source>
        <dbReference type="EMBL" id="CUG94031.1"/>
    </source>
</evidence>
<proteinExistence type="predicted"/>
<protein>
    <submittedName>
        <fullName evidence="3">RNA pseudouridylate synthase, putative</fullName>
    </submittedName>
</protein>
<dbReference type="AlphaFoldDB" id="A0A0S4JUE5"/>
<dbReference type="OMA" id="TKQYIAR"/>